<evidence type="ECO:0000256" key="1">
    <source>
        <dbReference type="ARBA" id="ARBA00022714"/>
    </source>
</evidence>
<dbReference type="InterPro" id="IPR036922">
    <property type="entry name" value="Rieske_2Fe-2S_sf"/>
</dbReference>
<dbReference type="InterPro" id="IPR017941">
    <property type="entry name" value="Rieske_2Fe-2S"/>
</dbReference>
<dbReference type="SUPFAM" id="SSF50022">
    <property type="entry name" value="ISP domain"/>
    <property type="match status" value="1"/>
</dbReference>
<dbReference type="Proteomes" id="UP000184233">
    <property type="component" value="Unassembled WGS sequence"/>
</dbReference>
<dbReference type="InterPro" id="IPR014349">
    <property type="entry name" value="Rieske_Fe-S_prot"/>
</dbReference>
<evidence type="ECO:0000259" key="6">
    <source>
        <dbReference type="PROSITE" id="PS51296"/>
    </source>
</evidence>
<dbReference type="PROSITE" id="PS51296">
    <property type="entry name" value="RIESKE"/>
    <property type="match status" value="1"/>
</dbReference>
<gene>
    <name evidence="7" type="ORF">BGO89_06635</name>
</gene>
<dbReference type="Gene3D" id="2.102.10.10">
    <property type="entry name" value="Rieske [2Fe-2S] iron-sulphur domain"/>
    <property type="match status" value="1"/>
</dbReference>
<sequence>MIGIAGVAGFGAIAAILAHYVRPVVERHARTIDLGTIDEVFGTSRRRALTLSGEPIIIVRDEGVDLRAYSMRCTHAGCPLELRDNGIRCSCHGGAFDLHGKPVAGPPKRPLPSIPVMVSQQGRVLVHLSPPGERS</sequence>
<feature type="domain" description="Rieske" evidence="6">
    <location>
        <begin position="31"/>
        <end position="125"/>
    </location>
</feature>
<keyword evidence="1" id="KW-0001">2Fe-2S</keyword>
<evidence type="ECO:0000313" key="7">
    <source>
        <dbReference type="EMBL" id="OJX57643.1"/>
    </source>
</evidence>
<dbReference type="GO" id="GO:0051537">
    <property type="term" value="F:2 iron, 2 sulfur cluster binding"/>
    <property type="evidence" value="ECO:0007669"/>
    <property type="project" value="UniProtKB-KW"/>
</dbReference>
<keyword evidence="3" id="KW-0408">Iron</keyword>
<keyword evidence="4" id="KW-0411">Iron-sulfur</keyword>
<dbReference type="Pfam" id="PF00355">
    <property type="entry name" value="Rieske"/>
    <property type="match status" value="1"/>
</dbReference>
<keyword evidence="2" id="KW-0479">Metal-binding</keyword>
<dbReference type="STRING" id="1895771.BGO89_06635"/>
<protein>
    <recommendedName>
        <fullName evidence="6">Rieske domain-containing protein</fullName>
    </recommendedName>
</protein>
<accession>A0A1M3KYT0</accession>
<evidence type="ECO:0000256" key="5">
    <source>
        <dbReference type="ARBA" id="ARBA00023157"/>
    </source>
</evidence>
<dbReference type="PANTHER" id="PTHR10134">
    <property type="entry name" value="CYTOCHROME B-C1 COMPLEX SUBUNIT RIESKE, MITOCHONDRIAL"/>
    <property type="match status" value="1"/>
</dbReference>
<evidence type="ECO:0000256" key="3">
    <source>
        <dbReference type="ARBA" id="ARBA00023004"/>
    </source>
</evidence>
<keyword evidence="5" id="KW-1015">Disulfide bond</keyword>
<evidence type="ECO:0000256" key="2">
    <source>
        <dbReference type="ARBA" id="ARBA00022723"/>
    </source>
</evidence>
<comment type="caution">
    <text evidence="7">The sequence shown here is derived from an EMBL/GenBank/DDBJ whole genome shotgun (WGS) entry which is preliminary data.</text>
</comment>
<dbReference type="CDD" id="cd03467">
    <property type="entry name" value="Rieske"/>
    <property type="match status" value="1"/>
</dbReference>
<proteinExistence type="predicted"/>
<evidence type="ECO:0000313" key="8">
    <source>
        <dbReference type="Proteomes" id="UP000184233"/>
    </source>
</evidence>
<dbReference type="GO" id="GO:0046872">
    <property type="term" value="F:metal ion binding"/>
    <property type="evidence" value="ECO:0007669"/>
    <property type="project" value="UniProtKB-KW"/>
</dbReference>
<dbReference type="EMBL" id="MKVH01000021">
    <property type="protein sequence ID" value="OJX57643.1"/>
    <property type="molecule type" value="Genomic_DNA"/>
</dbReference>
<dbReference type="AlphaFoldDB" id="A0A1M3KYT0"/>
<name>A0A1M3KYT0_9BACT</name>
<evidence type="ECO:0000256" key="4">
    <source>
        <dbReference type="ARBA" id="ARBA00023014"/>
    </source>
</evidence>
<reference evidence="7 8" key="1">
    <citation type="submission" date="2016-09" db="EMBL/GenBank/DDBJ databases">
        <title>Genome-resolved meta-omics ties microbial dynamics to process performance in biotechnology for thiocyanate degradation.</title>
        <authorList>
            <person name="Kantor R.S."/>
            <person name="Huddy R.J."/>
            <person name="Iyer R."/>
            <person name="Thomas B.C."/>
            <person name="Brown C.T."/>
            <person name="Anantharaman K."/>
            <person name="Tringe S."/>
            <person name="Hettich R.L."/>
            <person name="Harrison S.T."/>
            <person name="Banfield J.F."/>
        </authorList>
    </citation>
    <scope>NUCLEOTIDE SEQUENCE [LARGE SCALE GENOMIC DNA]</scope>
    <source>
        <strain evidence="7">59-99</strain>
    </source>
</reference>
<organism evidence="7 8">
    <name type="scientific">Candidatus Kapaibacterium thiocyanatum</name>
    <dbReference type="NCBI Taxonomy" id="1895771"/>
    <lineage>
        <taxon>Bacteria</taxon>
        <taxon>Pseudomonadati</taxon>
        <taxon>Candidatus Kapaibacteriota</taxon>
        <taxon>Candidatus Kapaibacteriia</taxon>
        <taxon>Candidatus Kapaibacteriales</taxon>
        <taxon>Candidatus Kapaibacteriaceae</taxon>
        <taxon>Candidatus Kapaibacterium</taxon>
    </lineage>
</organism>